<keyword evidence="1" id="KW-0808">Transferase</keyword>
<reference evidence="1 2" key="1">
    <citation type="journal article" date="2018" name="BMC Genomics">
        <title>Comparative genome analyses reveal sequence features reflecting distinct modes of host-adaptation between dicot and monocot powdery mildew.</title>
        <authorList>
            <person name="Wu Y."/>
            <person name="Ma X."/>
            <person name="Pan Z."/>
            <person name="Kale S.D."/>
            <person name="Song Y."/>
            <person name="King H."/>
            <person name="Zhang Q."/>
            <person name="Presley C."/>
            <person name="Deng X."/>
            <person name="Wei C.I."/>
            <person name="Xiao S."/>
        </authorList>
    </citation>
    <scope>NUCLEOTIDE SEQUENCE [LARGE SCALE GENOMIC DNA]</scope>
    <source>
        <strain evidence="1">UMSG3</strain>
    </source>
</reference>
<proteinExistence type="predicted"/>
<organism evidence="1 2">
    <name type="scientific">Golovinomyces cichoracearum</name>
    <dbReference type="NCBI Taxonomy" id="62708"/>
    <lineage>
        <taxon>Eukaryota</taxon>
        <taxon>Fungi</taxon>
        <taxon>Dikarya</taxon>
        <taxon>Ascomycota</taxon>
        <taxon>Pezizomycotina</taxon>
        <taxon>Leotiomycetes</taxon>
        <taxon>Erysiphales</taxon>
        <taxon>Erysiphaceae</taxon>
        <taxon>Golovinomyces</taxon>
    </lineage>
</organism>
<sequence>MLPSTYPTILHGRALEYYYMNCQNRNLSVDNLITRFKEYFEGAQHRRHRLFEWNNINLRNILHQNPDHDKGKLFIEVVENFRKLQQGLDQEHRTDGAMYNRVVSACRTTPQFIFAILQQAFTLPALIDNIYAALQNSDEIEKLEKTEPINSNTYFTDRKYHRLTNQGST</sequence>
<dbReference type="Proteomes" id="UP000283383">
    <property type="component" value="Unassembled WGS sequence"/>
</dbReference>
<keyword evidence="2" id="KW-1185">Reference proteome</keyword>
<dbReference type="AlphaFoldDB" id="A0A420HIW0"/>
<dbReference type="EMBL" id="MCBQ01018903">
    <property type="protein sequence ID" value="RKF57353.1"/>
    <property type="molecule type" value="Genomic_DNA"/>
</dbReference>
<protein>
    <submittedName>
        <fullName evidence="1">Putative glycosyl transferase</fullName>
    </submittedName>
</protein>
<name>A0A420HIW0_9PEZI</name>
<evidence type="ECO:0000313" key="2">
    <source>
        <dbReference type="Proteomes" id="UP000283383"/>
    </source>
</evidence>
<dbReference type="GO" id="GO:0016740">
    <property type="term" value="F:transferase activity"/>
    <property type="evidence" value="ECO:0007669"/>
    <property type="project" value="UniProtKB-KW"/>
</dbReference>
<comment type="caution">
    <text evidence="1">The sequence shown here is derived from an EMBL/GenBank/DDBJ whole genome shotgun (WGS) entry which is preliminary data.</text>
</comment>
<gene>
    <name evidence="1" type="ORF">GcM3_189021</name>
</gene>
<accession>A0A420HIW0</accession>
<evidence type="ECO:0000313" key="1">
    <source>
        <dbReference type="EMBL" id="RKF57353.1"/>
    </source>
</evidence>